<dbReference type="RefSeq" id="WP_131280020.1">
    <property type="nucleotide sequence ID" value="NZ_JBHSLR010000009.1"/>
</dbReference>
<dbReference type="PANTHER" id="PTHR21089">
    <property type="entry name" value="SHIKIMATE DEHYDROGENASE"/>
    <property type="match status" value="1"/>
</dbReference>
<dbReference type="InterPro" id="IPR041121">
    <property type="entry name" value="SDH_C"/>
</dbReference>
<comment type="caution">
    <text evidence="5">The sequence shown here is derived from an EMBL/GenBank/DDBJ whole genome shotgun (WGS) entry which is preliminary data.</text>
</comment>
<keyword evidence="2" id="KW-0057">Aromatic amino acid biosynthesis</keyword>
<dbReference type="GO" id="GO:0019632">
    <property type="term" value="P:shikimate metabolic process"/>
    <property type="evidence" value="ECO:0007669"/>
    <property type="project" value="TreeGrafter"/>
</dbReference>
<comment type="pathway">
    <text evidence="1">Metabolic intermediate biosynthesis; chorismate biosynthesis; chorismate from D-erythrose 4-phosphate and phosphoenolpyruvate: step 4/7.</text>
</comment>
<dbReference type="SUPFAM" id="SSF51735">
    <property type="entry name" value="NAD(P)-binding Rossmann-fold domains"/>
    <property type="match status" value="1"/>
</dbReference>
<protein>
    <submittedName>
        <fullName evidence="5">Shikimate dehydrogenase</fullName>
    </submittedName>
</protein>
<dbReference type="GO" id="GO:0004764">
    <property type="term" value="F:shikimate 3-dehydrogenase (NADP+) activity"/>
    <property type="evidence" value="ECO:0007669"/>
    <property type="project" value="InterPro"/>
</dbReference>
<dbReference type="GO" id="GO:0009423">
    <property type="term" value="P:chorismate biosynthetic process"/>
    <property type="evidence" value="ECO:0007669"/>
    <property type="project" value="TreeGrafter"/>
</dbReference>
<dbReference type="Gene3D" id="3.40.50.720">
    <property type="entry name" value="NAD(P)-binding Rossmann-like Domain"/>
    <property type="match status" value="1"/>
</dbReference>
<accession>A0A4V2KR82</accession>
<evidence type="ECO:0000259" key="4">
    <source>
        <dbReference type="Pfam" id="PF18317"/>
    </source>
</evidence>
<evidence type="ECO:0000259" key="3">
    <source>
        <dbReference type="Pfam" id="PF08501"/>
    </source>
</evidence>
<dbReference type="GO" id="GO:0050661">
    <property type="term" value="F:NADP binding"/>
    <property type="evidence" value="ECO:0007669"/>
    <property type="project" value="TreeGrafter"/>
</dbReference>
<keyword evidence="2" id="KW-0028">Amino-acid biosynthesis</keyword>
<dbReference type="GO" id="GO:0009073">
    <property type="term" value="P:aromatic amino acid family biosynthetic process"/>
    <property type="evidence" value="ECO:0007669"/>
    <property type="project" value="UniProtKB-KW"/>
</dbReference>
<gene>
    <name evidence="5" type="ORF">EZJ44_03160</name>
</gene>
<dbReference type="OrthoDB" id="9776868at2"/>
<dbReference type="InterPro" id="IPR046346">
    <property type="entry name" value="Aminoacid_DH-like_N_sf"/>
</dbReference>
<evidence type="ECO:0000313" key="5">
    <source>
        <dbReference type="EMBL" id="TBW22909.1"/>
    </source>
</evidence>
<proteinExistence type="predicted"/>
<dbReference type="InterPro" id="IPR036291">
    <property type="entry name" value="NAD(P)-bd_dom_sf"/>
</dbReference>
<dbReference type="AlphaFoldDB" id="A0A4V2KR82"/>
<dbReference type="Pfam" id="PF18317">
    <property type="entry name" value="SDH_C"/>
    <property type="match status" value="1"/>
</dbReference>
<feature type="domain" description="SDH C-terminal" evidence="4">
    <location>
        <begin position="245"/>
        <end position="273"/>
    </location>
</feature>
<sequence>MSSELKHAGVVGDPIEHSMSPILHGAGSRYASFDRYRVEKGQLRNFLDGISGRWAGIAVTMPLKQEALGVCDVVDGLAKAVGSVNTVVFQPTGSTSMRVGFNTDVAGIVRAVRECAGEKTNFSRVVILGSGATASSALAAAIELGADSLAVCARRLAGPGVFTAAHRLNLDVDAIPLAQSATEIEAADLVISTLPAHAADPIAAELGKRESTLHNVVLDVAYDPYPSALLSTAQPLGATIVPGWLMLLHQAVDQVRLFTGELADEKAMREALETQLSARGIV</sequence>
<evidence type="ECO:0000256" key="2">
    <source>
        <dbReference type="ARBA" id="ARBA00023141"/>
    </source>
</evidence>
<reference evidence="5 6" key="1">
    <citation type="submission" date="2019-02" db="EMBL/GenBank/DDBJ databases">
        <title>Arcanobacterium bovis sp. nov., isolated from the milk of a cow with mastitis.</title>
        <authorList>
            <person name="Sammra O."/>
            <person name="Foster G."/>
            <person name="Hassan A."/>
            <person name="Alssahen M."/>
            <person name="Laemmler C."/>
            <person name="Borowiak M."/>
            <person name="Malorny B."/>
            <person name="Abdulmawjood A."/>
        </authorList>
    </citation>
    <scope>NUCLEOTIDE SEQUENCE [LARGE SCALE GENOMIC DNA]</scope>
    <source>
        <strain evidence="5 6">C605018/01/1</strain>
    </source>
</reference>
<dbReference type="InterPro" id="IPR013708">
    <property type="entry name" value="Shikimate_DH-bd_N"/>
</dbReference>
<dbReference type="Pfam" id="PF08501">
    <property type="entry name" value="Shikimate_dh_N"/>
    <property type="match status" value="1"/>
</dbReference>
<feature type="domain" description="Shikimate dehydrogenase substrate binding N-terminal" evidence="3">
    <location>
        <begin position="10"/>
        <end position="87"/>
    </location>
</feature>
<dbReference type="Gene3D" id="3.40.50.10860">
    <property type="entry name" value="Leucine Dehydrogenase, chain A, domain 1"/>
    <property type="match status" value="1"/>
</dbReference>
<dbReference type="EMBL" id="SJDT01000002">
    <property type="protein sequence ID" value="TBW22909.1"/>
    <property type="molecule type" value="Genomic_DNA"/>
</dbReference>
<dbReference type="GO" id="GO:0005829">
    <property type="term" value="C:cytosol"/>
    <property type="evidence" value="ECO:0007669"/>
    <property type="project" value="TreeGrafter"/>
</dbReference>
<evidence type="ECO:0000256" key="1">
    <source>
        <dbReference type="ARBA" id="ARBA00004871"/>
    </source>
</evidence>
<dbReference type="PANTHER" id="PTHR21089:SF1">
    <property type="entry name" value="BIFUNCTIONAL 3-DEHYDROQUINATE DEHYDRATASE_SHIKIMATE DEHYDROGENASE, CHLOROPLASTIC"/>
    <property type="match status" value="1"/>
</dbReference>
<keyword evidence="6" id="KW-1185">Reference proteome</keyword>
<dbReference type="Proteomes" id="UP000293036">
    <property type="component" value="Unassembled WGS sequence"/>
</dbReference>
<dbReference type="SUPFAM" id="SSF53223">
    <property type="entry name" value="Aminoacid dehydrogenase-like, N-terminal domain"/>
    <property type="match status" value="1"/>
</dbReference>
<dbReference type="InterPro" id="IPR022893">
    <property type="entry name" value="Shikimate_DH_fam"/>
</dbReference>
<organism evidence="5 6">
    <name type="scientific">Arcanobacterium bovis</name>
    <dbReference type="NCBI Taxonomy" id="2529275"/>
    <lineage>
        <taxon>Bacteria</taxon>
        <taxon>Bacillati</taxon>
        <taxon>Actinomycetota</taxon>
        <taxon>Actinomycetes</taxon>
        <taxon>Actinomycetales</taxon>
        <taxon>Actinomycetaceae</taxon>
        <taxon>Arcanobacterium</taxon>
    </lineage>
</organism>
<name>A0A4V2KR82_9ACTO</name>
<evidence type="ECO:0000313" key="6">
    <source>
        <dbReference type="Proteomes" id="UP000293036"/>
    </source>
</evidence>